<accession>A0AAV5TE64</accession>
<feature type="signal peptide" evidence="1">
    <location>
        <begin position="1"/>
        <end position="16"/>
    </location>
</feature>
<dbReference type="Proteomes" id="UP001432027">
    <property type="component" value="Unassembled WGS sequence"/>
</dbReference>
<reference evidence="2" key="1">
    <citation type="submission" date="2023-10" db="EMBL/GenBank/DDBJ databases">
        <title>Genome assembly of Pristionchus species.</title>
        <authorList>
            <person name="Yoshida K."/>
            <person name="Sommer R.J."/>
        </authorList>
    </citation>
    <scope>NUCLEOTIDE SEQUENCE</scope>
    <source>
        <strain evidence="2">RS0144</strain>
    </source>
</reference>
<sequence>FLIVSLFLLAVSLAQTTKEQEKKCAAEVTAKMQTETDFWVKMSLITGMVMQSVGDDAGLTRTFKGLSLPRK</sequence>
<evidence type="ECO:0000313" key="2">
    <source>
        <dbReference type="EMBL" id="GMS90021.1"/>
    </source>
</evidence>
<keyword evidence="1" id="KW-0732">Signal</keyword>
<comment type="caution">
    <text evidence="2">The sequence shown here is derived from an EMBL/GenBank/DDBJ whole genome shotgun (WGS) entry which is preliminary data.</text>
</comment>
<dbReference type="AlphaFoldDB" id="A0AAV5TE64"/>
<feature type="chain" id="PRO_5043797938" evidence="1">
    <location>
        <begin position="17"/>
        <end position="71"/>
    </location>
</feature>
<evidence type="ECO:0000256" key="1">
    <source>
        <dbReference type="SAM" id="SignalP"/>
    </source>
</evidence>
<gene>
    <name evidence="2" type="ORF">PENTCL1PPCAC_12196</name>
</gene>
<protein>
    <submittedName>
        <fullName evidence="2">Uncharacterized protein</fullName>
    </submittedName>
</protein>
<organism evidence="2 3">
    <name type="scientific">Pristionchus entomophagus</name>
    <dbReference type="NCBI Taxonomy" id="358040"/>
    <lineage>
        <taxon>Eukaryota</taxon>
        <taxon>Metazoa</taxon>
        <taxon>Ecdysozoa</taxon>
        <taxon>Nematoda</taxon>
        <taxon>Chromadorea</taxon>
        <taxon>Rhabditida</taxon>
        <taxon>Rhabditina</taxon>
        <taxon>Diplogasteromorpha</taxon>
        <taxon>Diplogasteroidea</taxon>
        <taxon>Neodiplogasteridae</taxon>
        <taxon>Pristionchus</taxon>
    </lineage>
</organism>
<proteinExistence type="predicted"/>
<dbReference type="EMBL" id="BTSX01000003">
    <property type="protein sequence ID" value="GMS90021.1"/>
    <property type="molecule type" value="Genomic_DNA"/>
</dbReference>
<keyword evidence="3" id="KW-1185">Reference proteome</keyword>
<feature type="non-terminal residue" evidence="2">
    <location>
        <position position="71"/>
    </location>
</feature>
<name>A0AAV5TE64_9BILA</name>
<feature type="non-terminal residue" evidence="2">
    <location>
        <position position="1"/>
    </location>
</feature>
<evidence type="ECO:0000313" key="3">
    <source>
        <dbReference type="Proteomes" id="UP001432027"/>
    </source>
</evidence>